<dbReference type="AlphaFoldDB" id="A0A7S0VNB2"/>
<organism evidence="3">
    <name type="scientific">Polytomella parva</name>
    <dbReference type="NCBI Taxonomy" id="51329"/>
    <lineage>
        <taxon>Eukaryota</taxon>
        <taxon>Viridiplantae</taxon>
        <taxon>Chlorophyta</taxon>
        <taxon>core chlorophytes</taxon>
        <taxon>Chlorophyceae</taxon>
        <taxon>CS clade</taxon>
        <taxon>Chlamydomonadales</taxon>
        <taxon>Chlamydomonadaceae</taxon>
        <taxon>Polytomella</taxon>
    </lineage>
</organism>
<dbReference type="GO" id="GO:0004252">
    <property type="term" value="F:serine-type endopeptidase activity"/>
    <property type="evidence" value="ECO:0007669"/>
    <property type="project" value="TreeGrafter"/>
</dbReference>
<proteinExistence type="predicted"/>
<evidence type="ECO:0000259" key="2">
    <source>
        <dbReference type="PROSITE" id="PS50030"/>
    </source>
</evidence>
<dbReference type="PANTHER" id="PTHR43066:SF21">
    <property type="entry name" value="UBIQUITIN-ASSOCIATED DOMAIN-CONTAINING PROTEIN 2"/>
    <property type="match status" value="1"/>
</dbReference>
<protein>
    <recommendedName>
        <fullName evidence="2">UBA domain-containing protein</fullName>
    </recommendedName>
</protein>
<gene>
    <name evidence="3" type="ORF">PPAR00522_LOCUS22749</name>
</gene>
<dbReference type="InterPro" id="IPR015940">
    <property type="entry name" value="UBA"/>
</dbReference>
<feature type="transmembrane region" description="Helical" evidence="1">
    <location>
        <begin position="12"/>
        <end position="40"/>
    </location>
</feature>
<accession>A0A7S0VNB2</accession>
<keyword evidence="1" id="KW-1133">Transmembrane helix</keyword>
<dbReference type="Gene3D" id="1.10.8.10">
    <property type="entry name" value="DNA helicase RuvA subunit, C-terminal domain"/>
    <property type="match status" value="1"/>
</dbReference>
<dbReference type="Pfam" id="PF00627">
    <property type="entry name" value="UBA"/>
    <property type="match status" value="1"/>
</dbReference>
<name>A0A7S0VNB2_9CHLO</name>
<dbReference type="EMBL" id="HBFM01034937">
    <property type="protein sequence ID" value="CAD8794090.1"/>
    <property type="molecule type" value="Transcribed_RNA"/>
</dbReference>
<keyword evidence="1" id="KW-0812">Transmembrane</keyword>
<reference evidence="3" key="1">
    <citation type="submission" date="2021-01" db="EMBL/GenBank/DDBJ databases">
        <authorList>
            <person name="Corre E."/>
            <person name="Pelletier E."/>
            <person name="Niang G."/>
            <person name="Scheremetjew M."/>
            <person name="Finn R."/>
            <person name="Kale V."/>
            <person name="Holt S."/>
            <person name="Cochrane G."/>
            <person name="Meng A."/>
            <person name="Brown T."/>
            <person name="Cohen L."/>
        </authorList>
    </citation>
    <scope>NUCLEOTIDE SEQUENCE</scope>
    <source>
        <strain evidence="3">SAG 63-3</strain>
    </source>
</reference>
<dbReference type="InterPro" id="IPR009060">
    <property type="entry name" value="UBA-like_sf"/>
</dbReference>
<sequence length="261" mass="29581">MLGRSYGLNVNYIAYLPFIRLFCLKSISEIFLSSILIYTSRKLERNYGPNKYFSMLLITLLIASGLEHIVKRFMSNSHLNLGPFPFLGICFYLYYYDIPGIHDYHILGIKLNNKAFIYSIGIQLLLQSGKHSFFPFFCGIVATIIYSLNFCNIQKIKVPKAIARVASYVYDKTLSDVDRVQQRRQVSEDSWVRRAPTPSGIHQPFGIGGISDRPPELPLDQVSEELVGQLVAMGFDRERSCRALSQSFNNVQGAIAAMLQG</sequence>
<evidence type="ECO:0000313" key="3">
    <source>
        <dbReference type="EMBL" id="CAD8794090.1"/>
    </source>
</evidence>
<keyword evidence="1" id="KW-0472">Membrane</keyword>
<evidence type="ECO:0000256" key="1">
    <source>
        <dbReference type="SAM" id="Phobius"/>
    </source>
</evidence>
<dbReference type="SUPFAM" id="SSF46934">
    <property type="entry name" value="UBA-like"/>
    <property type="match status" value="1"/>
</dbReference>
<feature type="domain" description="UBA" evidence="2">
    <location>
        <begin position="221"/>
        <end position="261"/>
    </location>
</feature>
<feature type="transmembrane region" description="Helical" evidence="1">
    <location>
        <begin position="52"/>
        <end position="70"/>
    </location>
</feature>
<dbReference type="PROSITE" id="PS50030">
    <property type="entry name" value="UBA"/>
    <property type="match status" value="1"/>
</dbReference>
<dbReference type="SMART" id="SM00165">
    <property type="entry name" value="UBA"/>
    <property type="match status" value="1"/>
</dbReference>
<feature type="transmembrane region" description="Helical" evidence="1">
    <location>
        <begin position="77"/>
        <end position="95"/>
    </location>
</feature>
<dbReference type="PANTHER" id="PTHR43066">
    <property type="entry name" value="RHOMBOID-RELATED PROTEIN"/>
    <property type="match status" value="1"/>
</dbReference>
<feature type="transmembrane region" description="Helical" evidence="1">
    <location>
        <begin position="133"/>
        <end position="151"/>
    </location>
</feature>